<evidence type="ECO:0000259" key="1">
    <source>
        <dbReference type="PROSITE" id="PS50146"/>
    </source>
</evidence>
<proteinExistence type="predicted"/>
<accession>A0A231UWX1</accession>
<dbReference type="PROSITE" id="PS50146">
    <property type="entry name" value="DAGK"/>
    <property type="match status" value="1"/>
</dbReference>
<dbReference type="InterPro" id="IPR017438">
    <property type="entry name" value="ATP-NAD_kinase_N"/>
</dbReference>
<dbReference type="InterPro" id="IPR016064">
    <property type="entry name" value="NAD/diacylglycerol_kinase_sf"/>
</dbReference>
<evidence type="ECO:0000313" key="2">
    <source>
        <dbReference type="EMBL" id="OXT00435.1"/>
    </source>
</evidence>
<dbReference type="GO" id="GO:0016301">
    <property type="term" value="F:kinase activity"/>
    <property type="evidence" value="ECO:0007669"/>
    <property type="project" value="InterPro"/>
</dbReference>
<dbReference type="SMART" id="SM00046">
    <property type="entry name" value="DAGKc"/>
    <property type="match status" value="1"/>
</dbReference>
<dbReference type="Gene3D" id="3.40.50.10330">
    <property type="entry name" value="Probable inorganic polyphosphate/atp-NAD kinase, domain 1"/>
    <property type="match status" value="1"/>
</dbReference>
<dbReference type="EMBL" id="NBYO01000002">
    <property type="protein sequence ID" value="OXT00435.1"/>
    <property type="molecule type" value="Genomic_DNA"/>
</dbReference>
<evidence type="ECO:0000313" key="3">
    <source>
        <dbReference type="Proteomes" id="UP000215405"/>
    </source>
</evidence>
<reference evidence="3" key="1">
    <citation type="journal article" date="2017" name="Int. J. Syst. Evol. Microbiol.">
        <title>Notoacmeibacter marinus gen. nov., sp. nov., isolated from the gut of a limpet and proposal of Notoacmeibacteraceae fam. nov. in the order Rhizobiales of the class Alphaproteobacteria.</title>
        <authorList>
            <person name="Huang Z."/>
            <person name="Guo F."/>
            <person name="Lai Q."/>
        </authorList>
    </citation>
    <scope>NUCLEOTIDE SEQUENCE [LARGE SCALE GENOMIC DNA]</scope>
    <source>
        <strain evidence="3">XMTR2A4</strain>
    </source>
</reference>
<dbReference type="AlphaFoldDB" id="A0A231UWX1"/>
<name>A0A231UWX1_9HYPH</name>
<organism evidence="2 3">
    <name type="scientific">Notoacmeibacter marinus</name>
    <dbReference type="NCBI Taxonomy" id="1876515"/>
    <lineage>
        <taxon>Bacteria</taxon>
        <taxon>Pseudomonadati</taxon>
        <taxon>Pseudomonadota</taxon>
        <taxon>Alphaproteobacteria</taxon>
        <taxon>Hyphomicrobiales</taxon>
        <taxon>Notoacmeibacteraceae</taxon>
        <taxon>Notoacmeibacter</taxon>
    </lineage>
</organism>
<keyword evidence="3" id="KW-1185">Reference proteome</keyword>
<comment type="caution">
    <text evidence="2">The sequence shown here is derived from an EMBL/GenBank/DDBJ whole genome shotgun (WGS) entry which is preliminary data.</text>
</comment>
<gene>
    <name evidence="2" type="ORF">B7H23_09910</name>
</gene>
<dbReference type="Gene3D" id="2.60.200.40">
    <property type="match status" value="1"/>
</dbReference>
<protein>
    <recommendedName>
        <fullName evidence="1">DAGKc domain-containing protein</fullName>
    </recommendedName>
</protein>
<feature type="domain" description="DAGKc" evidence="1">
    <location>
        <begin position="17"/>
        <end position="148"/>
    </location>
</feature>
<dbReference type="InterPro" id="IPR001206">
    <property type="entry name" value="Diacylglycerol_kinase_cat_dom"/>
</dbReference>
<dbReference type="Proteomes" id="UP000215405">
    <property type="component" value="Unassembled WGS sequence"/>
</dbReference>
<dbReference type="SUPFAM" id="SSF111331">
    <property type="entry name" value="NAD kinase/diacylglycerol kinase-like"/>
    <property type="match status" value="1"/>
</dbReference>
<dbReference type="Pfam" id="PF00781">
    <property type="entry name" value="DAGK_cat"/>
    <property type="match status" value="1"/>
</dbReference>
<sequence length="332" mass="36155">MAFRSCPVCDQASDCEGCQMKTIAVLNVDGGTLRTTDLDAFSDHLRRAFEKQGHEIEVRRVRGAEITEALQSAADECEVMVVGGGDGTVSAAAGIAWHQGRVLGVLPAGTMNLFARSLGLPLDINEAATALAQMNIRPSDIADMDGKTFVHQFSVGLQPRIVAKRSEIEYNSRIGKIIASTRAALAVFFHPTWFRGELTVDGRRIRQGRFAVITVTNNPYGEGHMPYADKLTTGQLGIYWSRPLSTFGSIRLTKDLLFGSWKRNQDFREEAGDRVKLRFKGKLHHVSASLDGELLEPNNPTVVTIHPGELRAIFCPQSEAADASDKGSATAA</sequence>